<comment type="cofactor">
    <cofactor evidence="2">
        <name>a divalent metal cation</name>
        <dbReference type="ChEBI" id="CHEBI:60240"/>
    </cofactor>
</comment>
<feature type="domain" description="Calcineurin-like phosphoesterase" evidence="3">
    <location>
        <begin position="3"/>
        <end position="149"/>
    </location>
</feature>
<evidence type="ECO:0000256" key="1">
    <source>
        <dbReference type="ARBA" id="ARBA00008950"/>
    </source>
</evidence>
<dbReference type="AlphaFoldDB" id="A0A9D1VQZ1"/>
<comment type="caution">
    <text evidence="4">The sequence shown here is derived from an EMBL/GenBank/DDBJ whole genome shotgun (WGS) entry which is preliminary data.</text>
</comment>
<reference evidence="4" key="2">
    <citation type="submission" date="2021-04" db="EMBL/GenBank/DDBJ databases">
        <authorList>
            <person name="Gilroy R."/>
        </authorList>
    </citation>
    <scope>NUCLEOTIDE SEQUENCE</scope>
    <source>
        <strain evidence="4">ChiHjej12B11-16260</strain>
    </source>
</reference>
<evidence type="ECO:0000313" key="5">
    <source>
        <dbReference type="Proteomes" id="UP000824246"/>
    </source>
</evidence>
<protein>
    <recommendedName>
        <fullName evidence="2">Phosphoesterase</fullName>
        <ecNumber evidence="2">3.1.4.-</ecNumber>
    </recommendedName>
</protein>
<dbReference type="EMBL" id="DXFB01000017">
    <property type="protein sequence ID" value="HIX44717.1"/>
    <property type="molecule type" value="Genomic_DNA"/>
</dbReference>
<sequence>MKRIGLLSDTHGYCDSRYEKYFAECDEIWHAGDIGSSEVLDYLESIKPVRAVYGNIDGQEIRLRTSRHLRFSIEGADVWMTHIGGYPGHYAPDVVPEIYRRPPRLFVTGHSHILKVMYDKTLDCLHINPGAAGRYGFHKTRTLVRFNIECGKFSDLEVIELSDNDSKKL</sequence>
<comment type="similarity">
    <text evidence="1 2">Belongs to the metallophosphoesterase superfamily. YfcE family.</text>
</comment>
<dbReference type="GO" id="GO:0046872">
    <property type="term" value="F:metal ion binding"/>
    <property type="evidence" value="ECO:0007669"/>
    <property type="project" value="UniProtKB-KW"/>
</dbReference>
<dbReference type="Pfam" id="PF12850">
    <property type="entry name" value="Metallophos_2"/>
    <property type="match status" value="1"/>
</dbReference>
<accession>A0A9D1VQZ1</accession>
<dbReference type="EC" id="3.1.4.-" evidence="2"/>
<dbReference type="NCBIfam" id="TIGR00040">
    <property type="entry name" value="yfcE"/>
    <property type="match status" value="1"/>
</dbReference>
<organism evidence="4 5">
    <name type="scientific">Candidatus Barnesiella excrementipullorum</name>
    <dbReference type="NCBI Taxonomy" id="2838479"/>
    <lineage>
        <taxon>Bacteria</taxon>
        <taxon>Pseudomonadati</taxon>
        <taxon>Bacteroidota</taxon>
        <taxon>Bacteroidia</taxon>
        <taxon>Bacteroidales</taxon>
        <taxon>Barnesiellaceae</taxon>
        <taxon>Barnesiella</taxon>
    </lineage>
</organism>
<reference evidence="4" key="1">
    <citation type="journal article" date="2021" name="PeerJ">
        <title>Extensive microbial diversity within the chicken gut microbiome revealed by metagenomics and culture.</title>
        <authorList>
            <person name="Gilroy R."/>
            <person name="Ravi A."/>
            <person name="Getino M."/>
            <person name="Pursley I."/>
            <person name="Horton D.L."/>
            <person name="Alikhan N.F."/>
            <person name="Baker D."/>
            <person name="Gharbi K."/>
            <person name="Hall N."/>
            <person name="Watson M."/>
            <person name="Adriaenssens E.M."/>
            <person name="Foster-Nyarko E."/>
            <person name="Jarju S."/>
            <person name="Secka A."/>
            <person name="Antonio M."/>
            <person name="Oren A."/>
            <person name="Chaudhuri R.R."/>
            <person name="La Ragione R."/>
            <person name="Hildebrand F."/>
            <person name="Pallen M.J."/>
        </authorList>
    </citation>
    <scope>NUCLEOTIDE SEQUENCE</scope>
    <source>
        <strain evidence="4">ChiHjej12B11-16260</strain>
    </source>
</reference>
<proteinExistence type="inferred from homology"/>
<dbReference type="GO" id="GO:0016787">
    <property type="term" value="F:hydrolase activity"/>
    <property type="evidence" value="ECO:0007669"/>
    <property type="project" value="UniProtKB-UniRule"/>
</dbReference>
<dbReference type="InterPro" id="IPR024654">
    <property type="entry name" value="Calcineurin-like_PHP_lpxH"/>
</dbReference>
<name>A0A9D1VQZ1_9BACT</name>
<dbReference type="InterPro" id="IPR000979">
    <property type="entry name" value="Phosphodiesterase_MJ0936/Vps29"/>
</dbReference>
<evidence type="ECO:0000259" key="3">
    <source>
        <dbReference type="Pfam" id="PF12850"/>
    </source>
</evidence>
<dbReference type="SUPFAM" id="SSF56300">
    <property type="entry name" value="Metallo-dependent phosphatases"/>
    <property type="match status" value="1"/>
</dbReference>
<dbReference type="Gene3D" id="3.60.21.10">
    <property type="match status" value="1"/>
</dbReference>
<gene>
    <name evidence="4" type="ORF">H9982_00685</name>
</gene>
<evidence type="ECO:0000256" key="2">
    <source>
        <dbReference type="RuleBase" id="RU362039"/>
    </source>
</evidence>
<dbReference type="Proteomes" id="UP000824246">
    <property type="component" value="Unassembled WGS sequence"/>
</dbReference>
<dbReference type="InterPro" id="IPR029052">
    <property type="entry name" value="Metallo-depent_PP-like"/>
</dbReference>
<keyword evidence="2" id="KW-0479">Metal-binding</keyword>
<evidence type="ECO:0000313" key="4">
    <source>
        <dbReference type="EMBL" id="HIX44717.1"/>
    </source>
</evidence>